<dbReference type="EMBL" id="JACEFF010000672">
    <property type="protein sequence ID" value="KAH9633074.1"/>
    <property type="molecule type" value="Genomic_DNA"/>
</dbReference>
<dbReference type="Proteomes" id="UP000814243">
    <property type="component" value="Unassembled WGS sequence"/>
</dbReference>
<accession>A0A922MAF3</accession>
<feature type="compositionally biased region" description="Basic and acidic residues" evidence="1">
    <location>
        <begin position="490"/>
        <end position="504"/>
    </location>
</feature>
<feature type="compositionally biased region" description="Low complexity" evidence="1">
    <location>
        <begin position="469"/>
        <end position="478"/>
    </location>
</feature>
<name>A0A922MAF3_SPOEX</name>
<feature type="compositionally biased region" description="Low complexity" evidence="1">
    <location>
        <begin position="415"/>
        <end position="432"/>
    </location>
</feature>
<organism evidence="2 3">
    <name type="scientific">Spodoptera exigua</name>
    <name type="common">Beet armyworm</name>
    <name type="synonym">Noctua fulgens</name>
    <dbReference type="NCBI Taxonomy" id="7107"/>
    <lineage>
        <taxon>Eukaryota</taxon>
        <taxon>Metazoa</taxon>
        <taxon>Ecdysozoa</taxon>
        <taxon>Arthropoda</taxon>
        <taxon>Hexapoda</taxon>
        <taxon>Insecta</taxon>
        <taxon>Pterygota</taxon>
        <taxon>Neoptera</taxon>
        <taxon>Endopterygota</taxon>
        <taxon>Lepidoptera</taxon>
        <taxon>Glossata</taxon>
        <taxon>Ditrysia</taxon>
        <taxon>Noctuoidea</taxon>
        <taxon>Noctuidae</taxon>
        <taxon>Amphipyrinae</taxon>
        <taxon>Spodoptera</taxon>
    </lineage>
</organism>
<feature type="compositionally biased region" description="Polar residues" evidence="1">
    <location>
        <begin position="511"/>
        <end position="527"/>
    </location>
</feature>
<evidence type="ECO:0000313" key="3">
    <source>
        <dbReference type="Proteomes" id="UP000814243"/>
    </source>
</evidence>
<gene>
    <name evidence="2" type="ORF">HF086_003924</name>
</gene>
<proteinExistence type="predicted"/>
<feature type="compositionally biased region" description="Polar residues" evidence="1">
    <location>
        <begin position="391"/>
        <end position="407"/>
    </location>
</feature>
<feature type="compositionally biased region" description="Polar residues" evidence="1">
    <location>
        <begin position="337"/>
        <end position="348"/>
    </location>
</feature>
<feature type="compositionally biased region" description="Polar residues" evidence="1">
    <location>
        <begin position="438"/>
        <end position="468"/>
    </location>
</feature>
<feature type="compositionally biased region" description="Low complexity" evidence="1">
    <location>
        <begin position="355"/>
        <end position="383"/>
    </location>
</feature>
<feature type="region of interest" description="Disordered" evidence="1">
    <location>
        <begin position="337"/>
        <end position="534"/>
    </location>
</feature>
<comment type="caution">
    <text evidence="2">The sequence shown here is derived from an EMBL/GenBank/DDBJ whole genome shotgun (WGS) entry which is preliminary data.</text>
</comment>
<reference evidence="2" key="1">
    <citation type="journal article" date="2021" name="G3 (Bethesda)">
        <title>Genome and transcriptome analysis of the beet armyworm Spodoptera exigua reveals targets for pest control. .</title>
        <authorList>
            <person name="Simon S."/>
            <person name="Breeschoten T."/>
            <person name="Jansen H.J."/>
            <person name="Dirks R.P."/>
            <person name="Schranz M.E."/>
            <person name="Ros V.I.D."/>
        </authorList>
    </citation>
    <scope>NUCLEOTIDE SEQUENCE</scope>
    <source>
        <strain evidence="2">TB_SE_WUR_2020</strain>
    </source>
</reference>
<protein>
    <submittedName>
        <fullName evidence="2">Uncharacterized protein</fullName>
    </submittedName>
</protein>
<evidence type="ECO:0000313" key="2">
    <source>
        <dbReference type="EMBL" id="KAH9633074.1"/>
    </source>
</evidence>
<evidence type="ECO:0000256" key="1">
    <source>
        <dbReference type="SAM" id="MobiDB-lite"/>
    </source>
</evidence>
<sequence>MKNVIVGQHYERFRKKSYNKFNKVFTEADIRSFIREHLFDFFNEYSLRTYAHVLVALENELVDVIINAIDCIRCGHIEDARDEMNIIFQELANLTENQAKYVASVMLRDLQQVLNHCNFNHTYMILNMNNNSGPSNRGHFNENIERLNSDDFRENLDRYANQLCQQINQWLDNLNIPQIQDTGIREVVVNDLAADIIDRLKYLELNQINTADEDELEALKYQIFKWINKLVGDDNQETINNARILLDKIRSVPIPLLIHPRAPQYTLVECPNPECYQDPMRPCLGEFGPGTCSEINRKLRPPTPCCTRAGEEVPCPAEQCCIRETCPEILESQGLVKSQNKSYSTNQDYYRRSPKPQTQSQPLQQPQSSSSGYQSSQDQSSASDKYYTVPDSLQSQEKQLPHSQDQSFGLDPQKPQTFPSSYQSPQSPASVQDKYFASPSSPQNQVKQLPYNQDQSFSLGQQQPQTFPSSYQSQSQASAKDKYSASPDNQKIRERTPAYNRDKSFGLGQTYGPSNKKWTSNTGSKSNAHGPMQSKRPLVNEDIQQSMFDVGGPSGITNSPQGAQTSISIVPGPARPTPHPSIKKILADYDAYLKEWVKKVSIPMNTPSEKQAADKARLDLYNGVYKTITKMKLDPKIFGNPLYFKELFNEEIEKLIKNLPKSKQLEIEKPALSAELLKKTLEMNNLIRSLNVSSTYKQHVIDCVENNSPRAPPLANETDQQNEEIEKHNVADYYILHRRYKDEDNVKANFHKKNFLKSLDDYLENIKKRHDLIGIETYGYA</sequence>
<dbReference type="AlphaFoldDB" id="A0A922MAF3"/>